<keyword evidence="2" id="KW-1185">Reference proteome</keyword>
<accession>A0ACB8ER23</accession>
<evidence type="ECO:0000313" key="1">
    <source>
        <dbReference type="EMBL" id="KAH7994931.1"/>
    </source>
</evidence>
<comment type="caution">
    <text evidence="1">The sequence shown here is derived from an EMBL/GenBank/DDBJ whole genome shotgun (WGS) entry which is preliminary data.</text>
</comment>
<gene>
    <name evidence="1" type="ORF">K3G42_018628</name>
</gene>
<proteinExistence type="predicted"/>
<organism evidence="1 2">
    <name type="scientific">Sphaerodactylus townsendi</name>
    <dbReference type="NCBI Taxonomy" id="933632"/>
    <lineage>
        <taxon>Eukaryota</taxon>
        <taxon>Metazoa</taxon>
        <taxon>Chordata</taxon>
        <taxon>Craniata</taxon>
        <taxon>Vertebrata</taxon>
        <taxon>Euteleostomi</taxon>
        <taxon>Lepidosauria</taxon>
        <taxon>Squamata</taxon>
        <taxon>Bifurcata</taxon>
        <taxon>Gekkota</taxon>
        <taxon>Sphaerodactylidae</taxon>
        <taxon>Sphaerodactylus</taxon>
    </lineage>
</organism>
<dbReference type="EMBL" id="CM037620">
    <property type="protein sequence ID" value="KAH7994931.1"/>
    <property type="molecule type" value="Genomic_DNA"/>
</dbReference>
<evidence type="ECO:0000313" key="2">
    <source>
        <dbReference type="Proteomes" id="UP000827872"/>
    </source>
</evidence>
<dbReference type="Proteomes" id="UP000827872">
    <property type="component" value="Linkage Group LG07"/>
</dbReference>
<protein>
    <submittedName>
        <fullName evidence="1">Uncharacterized protein</fullName>
    </submittedName>
</protein>
<sequence length="126" mass="13938">MKKLDGREESSLLRECLLVPPALELCGKDVPEGCLVLCSDASDSLGSCPKLSEALLLAALLVVLYRRSLPELANQKLCKETTTVHSHWLTYHTAAIWGLLDTNASCLPLADLRLAERHQFVVLQLW</sequence>
<reference evidence="1" key="1">
    <citation type="submission" date="2021-08" db="EMBL/GenBank/DDBJ databases">
        <title>The first chromosome-level gecko genome reveals the dynamic sex chromosomes of Neotropical dwarf geckos (Sphaerodactylidae: Sphaerodactylus).</title>
        <authorList>
            <person name="Pinto B.J."/>
            <person name="Keating S.E."/>
            <person name="Gamble T."/>
        </authorList>
    </citation>
    <scope>NUCLEOTIDE SEQUENCE</scope>
    <source>
        <strain evidence="1">TG3544</strain>
    </source>
</reference>
<name>A0ACB8ER23_9SAUR</name>